<accession>A0A6J6C3H5</accession>
<dbReference type="SMART" id="SM01130">
    <property type="entry name" value="DHDPS"/>
    <property type="match status" value="1"/>
</dbReference>
<dbReference type="GO" id="GO:0005829">
    <property type="term" value="C:cytosol"/>
    <property type="evidence" value="ECO:0007669"/>
    <property type="project" value="TreeGrafter"/>
</dbReference>
<dbReference type="PANTHER" id="PTHR12128">
    <property type="entry name" value="DIHYDRODIPICOLINATE SYNTHASE"/>
    <property type="match status" value="1"/>
</dbReference>
<dbReference type="Pfam" id="PF00701">
    <property type="entry name" value="DHDPS"/>
    <property type="match status" value="1"/>
</dbReference>
<evidence type="ECO:0000313" key="2">
    <source>
        <dbReference type="EMBL" id="CAB4545129.1"/>
    </source>
</evidence>
<dbReference type="PIRSF" id="PIRSF001365">
    <property type="entry name" value="DHDPS"/>
    <property type="match status" value="1"/>
</dbReference>
<dbReference type="CDD" id="cd00408">
    <property type="entry name" value="DHDPS-like"/>
    <property type="match status" value="1"/>
</dbReference>
<dbReference type="EMBL" id="CAEZSJ010000141">
    <property type="protein sequence ID" value="CAB4545129.1"/>
    <property type="molecule type" value="Genomic_DNA"/>
</dbReference>
<organism evidence="2">
    <name type="scientific">freshwater metagenome</name>
    <dbReference type="NCBI Taxonomy" id="449393"/>
    <lineage>
        <taxon>unclassified sequences</taxon>
        <taxon>metagenomes</taxon>
        <taxon>ecological metagenomes</taxon>
    </lineage>
</organism>
<keyword evidence="1" id="KW-0456">Lyase</keyword>
<dbReference type="InterPro" id="IPR002220">
    <property type="entry name" value="DapA-like"/>
</dbReference>
<dbReference type="AlphaFoldDB" id="A0A6J6C3H5"/>
<protein>
    <submittedName>
        <fullName evidence="2">Unannotated protein</fullName>
    </submittedName>
</protein>
<dbReference type="Gene3D" id="3.20.20.70">
    <property type="entry name" value="Aldolase class I"/>
    <property type="match status" value="1"/>
</dbReference>
<dbReference type="PANTHER" id="PTHR12128:SF66">
    <property type="entry name" value="4-HYDROXY-2-OXOGLUTARATE ALDOLASE, MITOCHONDRIAL"/>
    <property type="match status" value="1"/>
</dbReference>
<gene>
    <name evidence="2" type="ORF">UFOPK1425_00785</name>
</gene>
<dbReference type="SUPFAM" id="SSF51569">
    <property type="entry name" value="Aldolase"/>
    <property type="match status" value="1"/>
</dbReference>
<name>A0A6J6C3H5_9ZZZZ</name>
<dbReference type="GO" id="GO:0008840">
    <property type="term" value="F:4-hydroxy-tetrahydrodipicolinate synthase activity"/>
    <property type="evidence" value="ECO:0007669"/>
    <property type="project" value="TreeGrafter"/>
</dbReference>
<dbReference type="InterPro" id="IPR013785">
    <property type="entry name" value="Aldolase_TIM"/>
</dbReference>
<proteinExistence type="predicted"/>
<sequence>MEDLISGVCPVLSVPFTDSGEVDYESFESLVKWIISIDAKSVLFFGVASENIKLSDPERYKLLEILLATRKGSDLKVIASVADHSSELAVKRAKDYEAMGADLINILPPSFFNPSAEQIRFHLAQILGAVKIPVVIQHLPQAGGMADVADLLTLADEFPNLKIVKCETSPPAESIKRVAQITNGKVQTLIGWGGIFWDSGDAAGAKGIQPGCGVSDLYKWTETALVSGDRAEFVRRLNTFIPWVASWIDNLEFLIAVEKHILFRRGIIKSDYCRHPTMAITEKAKGEIEECLALIAKVEAGNG</sequence>
<evidence type="ECO:0000256" key="1">
    <source>
        <dbReference type="ARBA" id="ARBA00023239"/>
    </source>
</evidence>
<reference evidence="2" key="1">
    <citation type="submission" date="2020-05" db="EMBL/GenBank/DDBJ databases">
        <authorList>
            <person name="Chiriac C."/>
            <person name="Salcher M."/>
            <person name="Ghai R."/>
            <person name="Kavagutti S V."/>
        </authorList>
    </citation>
    <scope>NUCLEOTIDE SEQUENCE</scope>
</reference>